<reference evidence="1" key="1">
    <citation type="journal article" date="2021" name="PeerJ">
        <title>Extensive microbial diversity within the chicken gut microbiome revealed by metagenomics and culture.</title>
        <authorList>
            <person name="Gilroy R."/>
            <person name="Ravi A."/>
            <person name="Getino M."/>
            <person name="Pursley I."/>
            <person name="Horton D.L."/>
            <person name="Alikhan N.F."/>
            <person name="Baker D."/>
            <person name="Gharbi K."/>
            <person name="Hall N."/>
            <person name="Watson M."/>
            <person name="Adriaenssens E.M."/>
            <person name="Foster-Nyarko E."/>
            <person name="Jarju S."/>
            <person name="Secka A."/>
            <person name="Antonio M."/>
            <person name="Oren A."/>
            <person name="Chaudhuri R.R."/>
            <person name="La Ragione R."/>
            <person name="Hildebrand F."/>
            <person name="Pallen M.J."/>
        </authorList>
    </citation>
    <scope>NUCLEOTIDE SEQUENCE</scope>
    <source>
        <strain evidence="1">ChiGjej2B2-19336</strain>
    </source>
</reference>
<name>A0A921DSD9_9BACT</name>
<proteinExistence type="predicted"/>
<feature type="non-terminal residue" evidence="1">
    <location>
        <position position="81"/>
    </location>
</feature>
<organism evidence="1 2">
    <name type="scientific">Mailhella massiliensis</name>
    <dbReference type="NCBI Taxonomy" id="1903261"/>
    <lineage>
        <taxon>Bacteria</taxon>
        <taxon>Pseudomonadati</taxon>
        <taxon>Thermodesulfobacteriota</taxon>
        <taxon>Desulfovibrionia</taxon>
        <taxon>Desulfovibrionales</taxon>
        <taxon>Desulfovibrionaceae</taxon>
        <taxon>Mailhella</taxon>
    </lineage>
</organism>
<dbReference type="Proteomes" id="UP000698963">
    <property type="component" value="Unassembled WGS sequence"/>
</dbReference>
<sequence length="81" mass="8759">MKSILQMIVVLSVLCGMAGFCLSYLKMTTAPLIESQALTFVQGPAILEVFKNAENSPIEDRKSFTLADGRSVNVFPCMEGG</sequence>
<evidence type="ECO:0000313" key="2">
    <source>
        <dbReference type="Proteomes" id="UP000698963"/>
    </source>
</evidence>
<dbReference type="EMBL" id="DYZA01000210">
    <property type="protein sequence ID" value="HJD98031.1"/>
    <property type="molecule type" value="Genomic_DNA"/>
</dbReference>
<reference evidence="1" key="2">
    <citation type="submission" date="2021-09" db="EMBL/GenBank/DDBJ databases">
        <authorList>
            <person name="Gilroy R."/>
        </authorList>
    </citation>
    <scope>NUCLEOTIDE SEQUENCE</scope>
    <source>
        <strain evidence="1">ChiGjej2B2-19336</strain>
    </source>
</reference>
<accession>A0A921DSD9</accession>
<evidence type="ECO:0000313" key="1">
    <source>
        <dbReference type="EMBL" id="HJD98031.1"/>
    </source>
</evidence>
<gene>
    <name evidence="1" type="ORF">K8W16_10355</name>
</gene>
<comment type="caution">
    <text evidence="1">The sequence shown here is derived from an EMBL/GenBank/DDBJ whole genome shotgun (WGS) entry which is preliminary data.</text>
</comment>
<protein>
    <submittedName>
        <fullName evidence="1">FMN-binding protein</fullName>
    </submittedName>
</protein>
<dbReference type="AlphaFoldDB" id="A0A921DSD9"/>